<dbReference type="EMBL" id="JADBEM010000001">
    <property type="protein sequence ID" value="MBE1609134.1"/>
    <property type="molecule type" value="Genomic_DNA"/>
</dbReference>
<sequence>MRANGISYDTGFVRDGTISREHFDPEVVKRELRIIRDDLHCNAVRIIGGDPERLELAATFAVDLGLEVWFSPYPLELTTDEMLSLFADCAERAERLRQRGGEVVFVTGAELSLMTKGFLPGESIDQRLQLILGRPHDLREQIAETSARVNEFLGTAVALIRERFRGRVTYASIQLDRVDWAPFDIVSMDLYRSAEIADQFNDGVRRLVAQGKPVAITEFGAATFRGASDMGARGLEIVENDKDTGAPVRLNGEYVRDEAGQATCLRELLEIFDTEGVDSTFVFAFALDSFPHRPDGDPRDDLDLASYGIVRVLDDRHGDTYPDMRWEPKAAFSAVAAFYRANGARPASPSAAT</sequence>
<evidence type="ECO:0000313" key="2">
    <source>
        <dbReference type="Proteomes" id="UP000638648"/>
    </source>
</evidence>
<reference evidence="1" key="1">
    <citation type="submission" date="2020-10" db="EMBL/GenBank/DDBJ databases">
        <title>Sequencing the genomes of 1000 actinobacteria strains.</title>
        <authorList>
            <person name="Klenk H.-P."/>
        </authorList>
    </citation>
    <scope>NUCLEOTIDE SEQUENCE</scope>
    <source>
        <strain evidence="1">DSM 45354</strain>
    </source>
</reference>
<organism evidence="1 2">
    <name type="scientific">Actinopolymorpha pittospori</name>
    <dbReference type="NCBI Taxonomy" id="648752"/>
    <lineage>
        <taxon>Bacteria</taxon>
        <taxon>Bacillati</taxon>
        <taxon>Actinomycetota</taxon>
        <taxon>Actinomycetes</taxon>
        <taxon>Propionibacteriales</taxon>
        <taxon>Actinopolymorphaceae</taxon>
        <taxon>Actinopolymorpha</taxon>
    </lineage>
</organism>
<dbReference type="Gene3D" id="3.20.20.80">
    <property type="entry name" value="Glycosidases"/>
    <property type="match status" value="1"/>
</dbReference>
<accession>A0A927MZD4</accession>
<dbReference type="Proteomes" id="UP000638648">
    <property type="component" value="Unassembled WGS sequence"/>
</dbReference>
<dbReference type="AlphaFoldDB" id="A0A927MZD4"/>
<evidence type="ECO:0008006" key="3">
    <source>
        <dbReference type="Google" id="ProtNLM"/>
    </source>
</evidence>
<dbReference type="RefSeq" id="WP_192752761.1">
    <property type="nucleotide sequence ID" value="NZ_BAABJL010000142.1"/>
</dbReference>
<evidence type="ECO:0000313" key="1">
    <source>
        <dbReference type="EMBL" id="MBE1609134.1"/>
    </source>
</evidence>
<gene>
    <name evidence="1" type="ORF">HEB94_005982</name>
</gene>
<keyword evidence="2" id="KW-1185">Reference proteome</keyword>
<comment type="caution">
    <text evidence="1">The sequence shown here is derived from an EMBL/GenBank/DDBJ whole genome shotgun (WGS) entry which is preliminary data.</text>
</comment>
<dbReference type="InterPro" id="IPR017853">
    <property type="entry name" value="GH"/>
</dbReference>
<proteinExistence type="predicted"/>
<protein>
    <recommendedName>
        <fullName evidence="3">Abortive infection protein</fullName>
    </recommendedName>
</protein>
<dbReference type="SUPFAM" id="SSF51445">
    <property type="entry name" value="(Trans)glycosidases"/>
    <property type="match status" value="1"/>
</dbReference>
<name>A0A927MZD4_9ACTN</name>